<feature type="transmembrane region" description="Helical" evidence="2">
    <location>
        <begin position="12"/>
        <end position="32"/>
    </location>
</feature>
<name>A0AAV6LMZ9_9ERIC</name>
<proteinExistence type="predicted"/>
<reference evidence="3" key="1">
    <citation type="submission" date="2020-08" db="EMBL/GenBank/DDBJ databases">
        <title>Plant Genome Project.</title>
        <authorList>
            <person name="Zhang R.-G."/>
        </authorList>
    </citation>
    <scope>NUCLEOTIDE SEQUENCE</scope>
    <source>
        <strain evidence="3">WSP0</strain>
        <tissue evidence="3">Leaf</tissue>
    </source>
</reference>
<keyword evidence="2" id="KW-1133">Transmembrane helix</keyword>
<keyword evidence="2" id="KW-0812">Transmembrane</keyword>
<feature type="region of interest" description="Disordered" evidence="1">
    <location>
        <begin position="97"/>
        <end position="117"/>
    </location>
</feature>
<keyword evidence="4" id="KW-1185">Reference proteome</keyword>
<evidence type="ECO:0000256" key="1">
    <source>
        <dbReference type="SAM" id="MobiDB-lite"/>
    </source>
</evidence>
<dbReference type="Proteomes" id="UP000823749">
    <property type="component" value="Chromosome 1"/>
</dbReference>
<gene>
    <name evidence="3" type="ORF">RHGRI_001512</name>
</gene>
<protein>
    <submittedName>
        <fullName evidence="3">Uncharacterized protein</fullName>
    </submittedName>
</protein>
<evidence type="ECO:0000313" key="3">
    <source>
        <dbReference type="EMBL" id="KAG5565623.1"/>
    </source>
</evidence>
<dbReference type="AlphaFoldDB" id="A0AAV6LMZ9"/>
<evidence type="ECO:0000313" key="4">
    <source>
        <dbReference type="Proteomes" id="UP000823749"/>
    </source>
</evidence>
<accession>A0AAV6LMZ9</accession>
<evidence type="ECO:0000256" key="2">
    <source>
        <dbReference type="SAM" id="Phobius"/>
    </source>
</evidence>
<organism evidence="3 4">
    <name type="scientific">Rhododendron griersonianum</name>
    <dbReference type="NCBI Taxonomy" id="479676"/>
    <lineage>
        <taxon>Eukaryota</taxon>
        <taxon>Viridiplantae</taxon>
        <taxon>Streptophyta</taxon>
        <taxon>Embryophyta</taxon>
        <taxon>Tracheophyta</taxon>
        <taxon>Spermatophyta</taxon>
        <taxon>Magnoliopsida</taxon>
        <taxon>eudicotyledons</taxon>
        <taxon>Gunneridae</taxon>
        <taxon>Pentapetalae</taxon>
        <taxon>asterids</taxon>
        <taxon>Ericales</taxon>
        <taxon>Ericaceae</taxon>
        <taxon>Ericoideae</taxon>
        <taxon>Rhodoreae</taxon>
        <taxon>Rhododendron</taxon>
    </lineage>
</organism>
<dbReference type="EMBL" id="JACTNZ010000001">
    <property type="protein sequence ID" value="KAG5565623.1"/>
    <property type="molecule type" value="Genomic_DNA"/>
</dbReference>
<keyword evidence="2" id="KW-0472">Membrane</keyword>
<sequence length="117" mass="13200">MNCSTHDLVWSAWSHDCVMGLFLVGGIVGGSYNSQRFPTIRLSPARESTILTHFKEIAPITHDLGPRLRGWHVHPRGAYKYGRNGHSQKCEEYSLDMPRGSTRDCNQSVKDLNSPEM</sequence>
<feature type="compositionally biased region" description="Polar residues" evidence="1">
    <location>
        <begin position="103"/>
        <end position="117"/>
    </location>
</feature>
<comment type="caution">
    <text evidence="3">The sequence shown here is derived from an EMBL/GenBank/DDBJ whole genome shotgun (WGS) entry which is preliminary data.</text>
</comment>